<proteinExistence type="predicted"/>
<keyword evidence="2" id="KW-1185">Reference proteome</keyword>
<evidence type="ECO:0000313" key="1">
    <source>
        <dbReference type="EMBL" id="QEY24771.1"/>
    </source>
</evidence>
<organism evidence="1 2">
    <name type="scientific">Neisseria animalis</name>
    <dbReference type="NCBI Taxonomy" id="492"/>
    <lineage>
        <taxon>Bacteria</taxon>
        <taxon>Pseudomonadati</taxon>
        <taxon>Pseudomonadota</taxon>
        <taxon>Betaproteobacteria</taxon>
        <taxon>Neisseriales</taxon>
        <taxon>Neisseriaceae</taxon>
        <taxon>Neisseria</taxon>
    </lineage>
</organism>
<accession>A0A5P3MVI2</accession>
<dbReference type="EMBL" id="CP031699">
    <property type="protein sequence ID" value="QEY24771.1"/>
    <property type="molecule type" value="Genomic_DNA"/>
</dbReference>
<dbReference type="Proteomes" id="UP000325536">
    <property type="component" value="Chromosome"/>
</dbReference>
<protein>
    <submittedName>
        <fullName evidence="1">Uncharacterized protein</fullName>
    </submittedName>
</protein>
<sequence length="75" mass="8240">MVCVPFAPLSQGAFFLCFSAIQNADGLVSAAFFQLSAKSDICRLHKPHTAKPSVFYLIDSTPLRFSDGISWFPVQ</sequence>
<name>A0A5P3MVI2_NEIAN</name>
<reference evidence="1 2" key="1">
    <citation type="submission" date="2018-08" db="EMBL/GenBank/DDBJ databases">
        <title>Neisseria animalis ATCC 49930 complete genome.</title>
        <authorList>
            <person name="Veseli I.A."/>
            <person name="Mascarenhas dos Santos A.C."/>
            <person name="Buttler R."/>
            <person name="Pombert J.-F."/>
        </authorList>
    </citation>
    <scope>NUCLEOTIDE SEQUENCE [LARGE SCALE GENOMIC DNA]</scope>
    <source>
        <strain evidence="1 2">ATCC 49930</strain>
    </source>
</reference>
<gene>
    <name evidence="1" type="ORF">D0T90_10090</name>
</gene>
<dbReference type="AlphaFoldDB" id="A0A5P3MVI2"/>
<dbReference type="KEGG" id="naq:D0T90_10090"/>
<evidence type="ECO:0000313" key="2">
    <source>
        <dbReference type="Proteomes" id="UP000325536"/>
    </source>
</evidence>